<dbReference type="EMBL" id="CP081297">
    <property type="protein sequence ID" value="QZD87258.1"/>
    <property type="molecule type" value="Genomic_DNA"/>
</dbReference>
<feature type="transmembrane region" description="Helical" evidence="1">
    <location>
        <begin position="57"/>
        <end position="79"/>
    </location>
</feature>
<keyword evidence="1" id="KW-0812">Transmembrane</keyword>
<keyword evidence="3" id="KW-0378">Hydrolase</keyword>
<dbReference type="RefSeq" id="WP_221422797.1">
    <property type="nucleotide sequence ID" value="NZ_CP081297.1"/>
</dbReference>
<protein>
    <submittedName>
        <fullName evidence="3">Prepilin peptidase</fullName>
        <ecNumber evidence="3">3.4.23.43</ecNumber>
    </submittedName>
</protein>
<keyword evidence="4" id="KW-1185">Reference proteome</keyword>
<feature type="transmembrane region" description="Helical" evidence="1">
    <location>
        <begin position="99"/>
        <end position="121"/>
    </location>
</feature>
<sequence length="153" mass="16051">MPITTLTFGVLLALSSIGAVSDIVRRKLPNLLSLVMAIAGLTLAFMVGGWEDLGWHAAHALVAFAIGYLMFILGIFGAGDGKFYAASATFFPLSQAPSLALAIVLSGGILAIFWIILKRMIKGMKRRKDDFAKLPYGVAIAVGAVGLASLGVL</sequence>
<gene>
    <name evidence="3" type="ORF">K3166_00650</name>
</gene>
<feature type="transmembrane region" description="Helical" evidence="1">
    <location>
        <begin position="133"/>
        <end position="152"/>
    </location>
</feature>
<accession>A0ABX8ZJ79</accession>
<reference evidence="3 4" key="1">
    <citation type="submission" date="2021-08" db="EMBL/GenBank/DDBJ databases">
        <title>Comparative Genomics Analysis of the Genus Qipengyuania Reveals Extensive Genetic Diversity and Metabolic Versatility, Including the Description of Fifteen Novel Species.</title>
        <authorList>
            <person name="Liu Y."/>
        </authorList>
    </citation>
    <scope>NUCLEOTIDE SEQUENCE [LARGE SCALE GENOMIC DNA]</scope>
    <source>
        <strain evidence="3 4">1XM2-8</strain>
    </source>
</reference>
<keyword evidence="1" id="KW-1133">Transmembrane helix</keyword>
<evidence type="ECO:0000313" key="4">
    <source>
        <dbReference type="Proteomes" id="UP000824280"/>
    </source>
</evidence>
<proteinExistence type="predicted"/>
<organism evidence="3 4">
    <name type="scientific">Qipengyuania psychrotolerans</name>
    <dbReference type="NCBI Taxonomy" id="2867238"/>
    <lineage>
        <taxon>Bacteria</taxon>
        <taxon>Pseudomonadati</taxon>
        <taxon>Pseudomonadota</taxon>
        <taxon>Alphaproteobacteria</taxon>
        <taxon>Sphingomonadales</taxon>
        <taxon>Erythrobacteraceae</taxon>
        <taxon>Qipengyuania</taxon>
    </lineage>
</organism>
<feature type="transmembrane region" description="Helical" evidence="1">
    <location>
        <begin position="31"/>
        <end position="50"/>
    </location>
</feature>
<keyword evidence="1" id="KW-0472">Membrane</keyword>
<dbReference type="Proteomes" id="UP000824280">
    <property type="component" value="Chromosome"/>
</dbReference>
<dbReference type="InterPro" id="IPR000045">
    <property type="entry name" value="Prepilin_IV_endopep_pep"/>
</dbReference>
<dbReference type="Pfam" id="PF01478">
    <property type="entry name" value="Peptidase_A24"/>
    <property type="match status" value="1"/>
</dbReference>
<evidence type="ECO:0000313" key="3">
    <source>
        <dbReference type="EMBL" id="QZD87258.1"/>
    </source>
</evidence>
<feature type="domain" description="Prepilin type IV endopeptidase peptidase" evidence="2">
    <location>
        <begin position="10"/>
        <end position="112"/>
    </location>
</feature>
<dbReference type="Gene3D" id="1.20.120.1220">
    <property type="match status" value="1"/>
</dbReference>
<evidence type="ECO:0000259" key="2">
    <source>
        <dbReference type="Pfam" id="PF01478"/>
    </source>
</evidence>
<evidence type="ECO:0000256" key="1">
    <source>
        <dbReference type="SAM" id="Phobius"/>
    </source>
</evidence>
<name>A0ABX8ZJ79_9SPHN</name>
<dbReference type="EC" id="3.4.23.43" evidence="3"/>
<dbReference type="GO" id="GO:0004190">
    <property type="term" value="F:aspartic-type endopeptidase activity"/>
    <property type="evidence" value="ECO:0007669"/>
    <property type="project" value="UniProtKB-EC"/>
</dbReference>